<dbReference type="GO" id="GO:0004305">
    <property type="term" value="F:ethanolamine kinase activity"/>
    <property type="evidence" value="ECO:0007669"/>
    <property type="project" value="UniProtKB-EC"/>
</dbReference>
<dbReference type="EC" id="2.7.1.82" evidence="3"/>
<comment type="caution">
    <text evidence="4">The sequence shown here is derived from an EMBL/GenBank/DDBJ whole genome shotgun (WGS) entry which is preliminary data.</text>
</comment>
<dbReference type="OrthoDB" id="10267235at2759"/>
<keyword evidence="5" id="KW-1185">Reference proteome</keyword>
<comment type="pathway">
    <text evidence="1">Phospholipid metabolism; phosphatidylethanolamine biosynthesis; phosphatidylethanolamine from ethanolamine: step 1/3.</text>
</comment>
<evidence type="ECO:0000256" key="2">
    <source>
        <dbReference type="ARBA" id="ARBA00038211"/>
    </source>
</evidence>
<dbReference type="VEuPathDB" id="TriTrypDB:Lsey_0137_0040"/>
<evidence type="ECO:0000313" key="4">
    <source>
        <dbReference type="EMBL" id="KPI86309.1"/>
    </source>
</evidence>
<sequence>MVQIIDEWIADEPLVRHAQILEVVLANCSSVLWPHNPEKLKRAPEWIATLRASLGSKASCLQGGDGACAGTCSFSTRSASSTPQKKGRNGLSVASADVIVVQEHGRENKFRQSHSPLPFATHSPAHPTSPVAGSLSNVVLPKSAKFSSSPLDMLHVDSHSSACSSSNCLHYPEVGAENNRVNGGRPDQLSATILGNSQISQRTTEEYYEEHGVPPTAATTRQGTVVLVTENGSPLLEPNAAMDFSNVPLQVKRLSGGITNELFHVYDEEDVSASVVVRVFGKETDRVISRESELFYQSLFIPTYVHGTNFLIYAFLNGFYTLPYTEMVTEATHIAHAMAEFQVRATCAALRDHSRPLLRDSQNKEYWESFDNKLVDPTRDCSNCNVGVPKGKSRFHHESNYLMDSLTKWVELVLSGEILQKVLEEKQAGFLETAHNLQRECAWMLSVLEKERGFLPEGVCHNDLLSANVMIHSTRKEVRIIDFDYTKRSFLLYDVANHFNEYPGLDCDYDTYFPSDTQMLQFIAEYRKGMRAALKKAWDADTMDNKNLSDEEQEIFPNAKALFWTDSSEAEAEAVAQWTRLAKLLTLASHLSWCVWSLLQEAVSTLDVDFLSYANVRYRRYVDVREECSRDF</sequence>
<gene>
    <name evidence="4" type="ORF">ABL78_4614</name>
</gene>
<dbReference type="GO" id="GO:0006646">
    <property type="term" value="P:phosphatidylethanolamine biosynthetic process"/>
    <property type="evidence" value="ECO:0007669"/>
    <property type="project" value="TreeGrafter"/>
</dbReference>
<accession>A0A0N0P5C8</accession>
<dbReference type="InterPro" id="IPR011009">
    <property type="entry name" value="Kinase-like_dom_sf"/>
</dbReference>
<proteinExistence type="inferred from homology"/>
<organism evidence="4 5">
    <name type="scientific">Leptomonas seymouri</name>
    <dbReference type="NCBI Taxonomy" id="5684"/>
    <lineage>
        <taxon>Eukaryota</taxon>
        <taxon>Discoba</taxon>
        <taxon>Euglenozoa</taxon>
        <taxon>Kinetoplastea</taxon>
        <taxon>Metakinetoplastina</taxon>
        <taxon>Trypanosomatida</taxon>
        <taxon>Trypanosomatidae</taxon>
        <taxon>Leishmaniinae</taxon>
        <taxon>Leptomonas</taxon>
    </lineage>
</organism>
<protein>
    <recommendedName>
        <fullName evidence="3">ethanolamine kinase</fullName>
        <ecNumber evidence="3">2.7.1.82</ecNumber>
    </recommendedName>
</protein>
<keyword evidence="4" id="KW-0418">Kinase</keyword>
<evidence type="ECO:0000256" key="3">
    <source>
        <dbReference type="ARBA" id="ARBA00038874"/>
    </source>
</evidence>
<evidence type="ECO:0000256" key="1">
    <source>
        <dbReference type="ARBA" id="ARBA00037883"/>
    </source>
</evidence>
<dbReference type="Gene3D" id="3.90.1200.10">
    <property type="match status" value="1"/>
</dbReference>
<dbReference type="SUPFAM" id="SSF56112">
    <property type="entry name" value="Protein kinase-like (PK-like)"/>
    <property type="match status" value="1"/>
</dbReference>
<comment type="similarity">
    <text evidence="2">Belongs to the choline/ethanolamine kinase family.</text>
</comment>
<evidence type="ECO:0000313" key="5">
    <source>
        <dbReference type="Proteomes" id="UP000038009"/>
    </source>
</evidence>
<dbReference type="AlphaFoldDB" id="A0A0N0P5C8"/>
<dbReference type="Proteomes" id="UP000038009">
    <property type="component" value="Unassembled WGS sequence"/>
</dbReference>
<name>A0A0N0P5C8_LEPSE</name>
<dbReference type="OMA" id="EGVCHND"/>
<dbReference type="GO" id="GO:0005737">
    <property type="term" value="C:cytoplasm"/>
    <property type="evidence" value="ECO:0007669"/>
    <property type="project" value="TreeGrafter"/>
</dbReference>
<reference evidence="4 5" key="1">
    <citation type="journal article" date="2015" name="PLoS Pathog.">
        <title>Leptomonas seymouri: Adaptations to the Dixenous Life Cycle Analyzed by Genome Sequencing, Transcriptome Profiling and Co-infection with Leishmania donovani.</title>
        <authorList>
            <person name="Kraeva N."/>
            <person name="Butenko A."/>
            <person name="Hlavacova J."/>
            <person name="Kostygov A."/>
            <person name="Myskova J."/>
            <person name="Grybchuk D."/>
            <person name="Lestinova T."/>
            <person name="Votypka J."/>
            <person name="Volf P."/>
            <person name="Opperdoes F."/>
            <person name="Flegontov P."/>
            <person name="Lukes J."/>
            <person name="Yurchenko V."/>
        </authorList>
    </citation>
    <scope>NUCLEOTIDE SEQUENCE [LARGE SCALE GENOMIC DNA]</scope>
    <source>
        <strain evidence="4 5">ATCC 30220</strain>
    </source>
</reference>
<dbReference type="PANTHER" id="PTHR22603:SF66">
    <property type="entry name" value="ETHANOLAMINE KINASE"/>
    <property type="match status" value="1"/>
</dbReference>
<dbReference type="PANTHER" id="PTHR22603">
    <property type="entry name" value="CHOLINE/ETHANOALAMINE KINASE"/>
    <property type="match status" value="1"/>
</dbReference>
<dbReference type="Pfam" id="PF01633">
    <property type="entry name" value="Choline_kinase"/>
    <property type="match status" value="1"/>
</dbReference>
<keyword evidence="4" id="KW-0808">Transferase</keyword>
<dbReference type="Gene3D" id="3.30.200.20">
    <property type="entry name" value="Phosphorylase Kinase, domain 1"/>
    <property type="match status" value="1"/>
</dbReference>
<dbReference type="EMBL" id="LJSK01000137">
    <property type="protein sequence ID" value="KPI86309.1"/>
    <property type="molecule type" value="Genomic_DNA"/>
</dbReference>